<proteinExistence type="predicted"/>
<sequence length="781" mass="85710">MTNWLPSSPLTTTQTTTTTTTASDSERQRVRLQEAGMEDERSSDGWRISKACQECRRRKIKCNGHTPCKTCQLRKTPCLYRDITRQRRKKTRDAASVAALSASWAASDRAEASQASPGGTGPEDPSSPGGPSQGRNDNNNNNTTSSSKNNHHHLHLHNNGTTGGSSLNPFHSSVSATHMATPSCEVQLYYGPTSHFSLMQHIYRDLITPPHVEHHEPHGGVDEASAGIDLFSFRRIFFGGTAGETRDVAAAAGAGAASAGAASMFMPYPLAQEFLRRYLSTLYHLTPFKPRAAFEYELEQLYYPSWNTPANPLGQSILLLALALGSQGTEQYHWGELLFDRAKALTAPLDDVVNLQAVQVSLLMAHYQTEMGRPNSSFLHLGTAVRKAFSAGLHKEAAANNHQEGMRKIIEERRVTLWGLYFYETWCCFYLGRPSSLSLKDIDIAYPEDPFLLALIRLTKATARSAEEMYGERHESLLQMWRVARSISNDLKSFEPDMQRALGFGLDKPAQQGDLGARQTILLTLYYHIILLTYRPFLIFRGRLQRGNRSSSSAAANRPIEIPTWLNEACNNALYSARRTIHHLCEAATINDLAREIRYHGFFLGSSCLCLLYDMLNVEGAACTHLPWIHAGMNCLASMRAGEPVISTVAPLQAILKSLNPAYEWIAPASSSSASSYQHAAAAGSGSNATTASLSATTSGSGSGYASMMNYLPGLRMAGVGALDAEALQEELQFQPSTVKSSDDLPDFTQSEMGFDFDFSTMDLEAFLSLPGMDVPVPSTY</sequence>
<evidence type="ECO:0000256" key="5">
    <source>
        <dbReference type="ARBA" id="ARBA00023242"/>
    </source>
</evidence>
<dbReference type="Gene3D" id="4.10.240.10">
    <property type="entry name" value="Zn(2)-C6 fungal-type DNA-binding domain"/>
    <property type="match status" value="1"/>
</dbReference>
<evidence type="ECO:0000256" key="6">
    <source>
        <dbReference type="SAM" id="MobiDB-lite"/>
    </source>
</evidence>
<dbReference type="GO" id="GO:0000435">
    <property type="term" value="P:positive regulation of transcription from RNA polymerase II promoter by galactose"/>
    <property type="evidence" value="ECO:0007669"/>
    <property type="project" value="TreeGrafter"/>
</dbReference>
<dbReference type="SMART" id="SM00066">
    <property type="entry name" value="GAL4"/>
    <property type="match status" value="1"/>
</dbReference>
<feature type="compositionally biased region" description="Low complexity" evidence="6">
    <location>
        <begin position="11"/>
        <end position="21"/>
    </location>
</feature>
<evidence type="ECO:0000256" key="2">
    <source>
        <dbReference type="ARBA" id="ARBA00023015"/>
    </source>
</evidence>
<dbReference type="SMART" id="SM00906">
    <property type="entry name" value="Fungal_trans"/>
    <property type="match status" value="1"/>
</dbReference>
<dbReference type="SUPFAM" id="SSF57701">
    <property type="entry name" value="Zn2/Cys6 DNA-binding domain"/>
    <property type="match status" value="1"/>
</dbReference>
<dbReference type="InterPro" id="IPR036864">
    <property type="entry name" value="Zn2-C6_fun-type_DNA-bd_sf"/>
</dbReference>
<dbReference type="GO" id="GO:0000978">
    <property type="term" value="F:RNA polymerase II cis-regulatory region sequence-specific DNA binding"/>
    <property type="evidence" value="ECO:0007669"/>
    <property type="project" value="TreeGrafter"/>
</dbReference>
<feature type="compositionally biased region" description="Basic and acidic residues" evidence="6">
    <location>
        <begin position="24"/>
        <end position="44"/>
    </location>
</feature>
<dbReference type="CDD" id="cd12148">
    <property type="entry name" value="fungal_TF_MHR"/>
    <property type="match status" value="1"/>
</dbReference>
<dbReference type="Proteomes" id="UP000184188">
    <property type="component" value="Unassembled WGS sequence"/>
</dbReference>
<feature type="domain" description="Zn(2)-C6 fungal-type" evidence="7">
    <location>
        <begin position="51"/>
        <end position="80"/>
    </location>
</feature>
<evidence type="ECO:0000256" key="3">
    <source>
        <dbReference type="ARBA" id="ARBA00023125"/>
    </source>
</evidence>
<dbReference type="PROSITE" id="PS50048">
    <property type="entry name" value="ZN2_CY6_FUNGAL_2"/>
    <property type="match status" value="1"/>
</dbReference>
<dbReference type="Pfam" id="PF00172">
    <property type="entry name" value="Zn_clus"/>
    <property type="match status" value="1"/>
</dbReference>
<dbReference type="InterPro" id="IPR051127">
    <property type="entry name" value="Fungal_SecMet_Regulators"/>
</dbReference>
<dbReference type="GO" id="GO:0000981">
    <property type="term" value="F:DNA-binding transcription factor activity, RNA polymerase II-specific"/>
    <property type="evidence" value="ECO:0007669"/>
    <property type="project" value="InterPro"/>
</dbReference>
<keyword evidence="2" id="KW-0805">Transcription regulation</keyword>
<reference evidence="9" key="1">
    <citation type="journal article" date="2017" name="Genome Biol.">
        <title>Comparative genomics reveals high biological diversity and specific adaptations in the industrially and medically important fungal genus Aspergillus.</title>
        <authorList>
            <person name="de Vries R.P."/>
            <person name="Riley R."/>
            <person name="Wiebenga A."/>
            <person name="Aguilar-Osorio G."/>
            <person name="Amillis S."/>
            <person name="Uchima C.A."/>
            <person name="Anderluh G."/>
            <person name="Asadollahi M."/>
            <person name="Askin M."/>
            <person name="Barry K."/>
            <person name="Battaglia E."/>
            <person name="Bayram O."/>
            <person name="Benocci T."/>
            <person name="Braus-Stromeyer S.A."/>
            <person name="Caldana C."/>
            <person name="Canovas D."/>
            <person name="Cerqueira G.C."/>
            <person name="Chen F."/>
            <person name="Chen W."/>
            <person name="Choi C."/>
            <person name="Clum A."/>
            <person name="Dos Santos R.A."/>
            <person name="Damasio A.R."/>
            <person name="Diallinas G."/>
            <person name="Emri T."/>
            <person name="Fekete E."/>
            <person name="Flipphi M."/>
            <person name="Freyberg S."/>
            <person name="Gallo A."/>
            <person name="Gournas C."/>
            <person name="Habgood R."/>
            <person name="Hainaut M."/>
            <person name="Harispe M.L."/>
            <person name="Henrissat B."/>
            <person name="Hilden K.S."/>
            <person name="Hope R."/>
            <person name="Hossain A."/>
            <person name="Karabika E."/>
            <person name="Karaffa L."/>
            <person name="Karanyi Z."/>
            <person name="Krasevec N."/>
            <person name="Kuo A."/>
            <person name="Kusch H."/>
            <person name="LaButti K."/>
            <person name="Lagendijk E.L."/>
            <person name="Lapidus A."/>
            <person name="Levasseur A."/>
            <person name="Lindquist E."/>
            <person name="Lipzen A."/>
            <person name="Logrieco A.F."/>
            <person name="MacCabe A."/>
            <person name="Maekelae M.R."/>
            <person name="Malavazi I."/>
            <person name="Melin P."/>
            <person name="Meyer V."/>
            <person name="Mielnichuk N."/>
            <person name="Miskei M."/>
            <person name="Molnar A.P."/>
            <person name="Mule G."/>
            <person name="Ngan C.Y."/>
            <person name="Orejas M."/>
            <person name="Orosz E."/>
            <person name="Ouedraogo J.P."/>
            <person name="Overkamp K.M."/>
            <person name="Park H.-S."/>
            <person name="Perrone G."/>
            <person name="Piumi F."/>
            <person name="Punt P.J."/>
            <person name="Ram A.F."/>
            <person name="Ramon A."/>
            <person name="Rauscher S."/>
            <person name="Record E."/>
            <person name="Riano-Pachon D.M."/>
            <person name="Robert V."/>
            <person name="Roehrig J."/>
            <person name="Ruller R."/>
            <person name="Salamov A."/>
            <person name="Salih N.S."/>
            <person name="Samson R.A."/>
            <person name="Sandor E."/>
            <person name="Sanguinetti M."/>
            <person name="Schuetze T."/>
            <person name="Sepcic K."/>
            <person name="Shelest E."/>
            <person name="Sherlock G."/>
            <person name="Sophianopoulou V."/>
            <person name="Squina F.M."/>
            <person name="Sun H."/>
            <person name="Susca A."/>
            <person name="Todd R.B."/>
            <person name="Tsang A."/>
            <person name="Unkles S.E."/>
            <person name="van de Wiele N."/>
            <person name="van Rossen-Uffink D."/>
            <person name="Oliveira J.V."/>
            <person name="Vesth T.C."/>
            <person name="Visser J."/>
            <person name="Yu J.-H."/>
            <person name="Zhou M."/>
            <person name="Andersen M.R."/>
            <person name="Archer D.B."/>
            <person name="Baker S.E."/>
            <person name="Benoit I."/>
            <person name="Brakhage A.A."/>
            <person name="Braus G.H."/>
            <person name="Fischer R."/>
            <person name="Frisvad J.C."/>
            <person name="Goldman G.H."/>
            <person name="Houbraken J."/>
            <person name="Oakley B."/>
            <person name="Pocsi I."/>
            <person name="Scazzocchio C."/>
            <person name="Seiboth B."/>
            <person name="vanKuyk P.A."/>
            <person name="Wortman J."/>
            <person name="Dyer P.S."/>
            <person name="Grigoriev I.V."/>
        </authorList>
    </citation>
    <scope>NUCLEOTIDE SEQUENCE [LARGE SCALE GENOMIC DNA]</scope>
    <source>
        <strain evidence="9">CBS 506.65</strain>
    </source>
</reference>
<dbReference type="PANTHER" id="PTHR47424:SF15">
    <property type="entry name" value="ZN(II)2CYS6 TRANSCRIPTION FACTOR (EUROFUNG)"/>
    <property type="match status" value="1"/>
</dbReference>
<feature type="region of interest" description="Disordered" evidence="6">
    <location>
        <begin position="1"/>
        <end position="44"/>
    </location>
</feature>
<evidence type="ECO:0000313" key="9">
    <source>
        <dbReference type="Proteomes" id="UP000184188"/>
    </source>
</evidence>
<evidence type="ECO:0000256" key="4">
    <source>
        <dbReference type="ARBA" id="ARBA00023163"/>
    </source>
</evidence>
<dbReference type="Pfam" id="PF04082">
    <property type="entry name" value="Fungal_trans"/>
    <property type="match status" value="1"/>
</dbReference>
<keyword evidence="9" id="KW-1185">Reference proteome</keyword>
<dbReference type="AlphaFoldDB" id="A0A1L9STD1"/>
<name>A0A1L9STD1_9EURO</name>
<dbReference type="InterPro" id="IPR001138">
    <property type="entry name" value="Zn2Cys6_DnaBD"/>
</dbReference>
<keyword evidence="3" id="KW-0238">DNA-binding</keyword>
<dbReference type="GO" id="GO:0005634">
    <property type="term" value="C:nucleus"/>
    <property type="evidence" value="ECO:0007669"/>
    <property type="project" value="TreeGrafter"/>
</dbReference>
<evidence type="ECO:0000313" key="8">
    <source>
        <dbReference type="EMBL" id="OJJ50396.1"/>
    </source>
</evidence>
<dbReference type="PROSITE" id="PS00463">
    <property type="entry name" value="ZN2_CY6_FUNGAL_1"/>
    <property type="match status" value="1"/>
</dbReference>
<dbReference type="STRING" id="1073090.A0A1L9STD1"/>
<evidence type="ECO:0000256" key="1">
    <source>
        <dbReference type="ARBA" id="ARBA00022723"/>
    </source>
</evidence>
<keyword evidence="4" id="KW-0804">Transcription</keyword>
<gene>
    <name evidence="8" type="ORF">ASPZODRAFT_1165843</name>
</gene>
<dbReference type="PANTHER" id="PTHR47424">
    <property type="entry name" value="REGULATORY PROTEIN GAL4"/>
    <property type="match status" value="1"/>
</dbReference>
<protein>
    <recommendedName>
        <fullName evidence="7">Zn(2)-C6 fungal-type domain-containing protein</fullName>
    </recommendedName>
</protein>
<dbReference type="InterPro" id="IPR007219">
    <property type="entry name" value="XnlR_reg_dom"/>
</dbReference>
<keyword evidence="1" id="KW-0479">Metal-binding</keyword>
<dbReference type="GO" id="GO:0008270">
    <property type="term" value="F:zinc ion binding"/>
    <property type="evidence" value="ECO:0007669"/>
    <property type="project" value="InterPro"/>
</dbReference>
<dbReference type="GeneID" id="34607607"/>
<dbReference type="VEuPathDB" id="FungiDB:ASPZODRAFT_1165843"/>
<keyword evidence="5" id="KW-0539">Nucleus</keyword>
<accession>A0A1L9STD1</accession>
<feature type="region of interest" description="Disordered" evidence="6">
    <location>
        <begin position="102"/>
        <end position="169"/>
    </location>
</feature>
<dbReference type="EMBL" id="KV878337">
    <property type="protein sequence ID" value="OJJ50396.1"/>
    <property type="molecule type" value="Genomic_DNA"/>
</dbReference>
<dbReference type="GO" id="GO:0006351">
    <property type="term" value="P:DNA-templated transcription"/>
    <property type="evidence" value="ECO:0007669"/>
    <property type="project" value="InterPro"/>
</dbReference>
<dbReference type="CDD" id="cd00067">
    <property type="entry name" value="GAL4"/>
    <property type="match status" value="1"/>
</dbReference>
<dbReference type="OrthoDB" id="2123952at2759"/>
<feature type="compositionally biased region" description="Low complexity" evidence="6">
    <location>
        <begin position="122"/>
        <end position="148"/>
    </location>
</feature>
<organism evidence="8 9">
    <name type="scientific">Penicilliopsis zonata CBS 506.65</name>
    <dbReference type="NCBI Taxonomy" id="1073090"/>
    <lineage>
        <taxon>Eukaryota</taxon>
        <taxon>Fungi</taxon>
        <taxon>Dikarya</taxon>
        <taxon>Ascomycota</taxon>
        <taxon>Pezizomycotina</taxon>
        <taxon>Eurotiomycetes</taxon>
        <taxon>Eurotiomycetidae</taxon>
        <taxon>Eurotiales</taxon>
        <taxon>Aspergillaceae</taxon>
        <taxon>Penicilliopsis</taxon>
    </lineage>
</organism>
<evidence type="ECO:0000259" key="7">
    <source>
        <dbReference type="PROSITE" id="PS50048"/>
    </source>
</evidence>
<dbReference type="RefSeq" id="XP_022584906.1">
    <property type="nucleotide sequence ID" value="XM_022721142.1"/>
</dbReference>
<feature type="compositionally biased region" description="Polar residues" evidence="6">
    <location>
        <begin position="1"/>
        <end position="10"/>
    </location>
</feature>